<keyword evidence="1" id="KW-0812">Transmembrane</keyword>
<feature type="transmembrane region" description="Helical" evidence="1">
    <location>
        <begin position="6"/>
        <end position="26"/>
    </location>
</feature>
<accession>E4U2B5</accession>
<keyword evidence="1" id="KW-1133">Transmembrane helix</keyword>
<evidence type="ECO:0000313" key="2">
    <source>
        <dbReference type="EMBL" id="ADR33565.1"/>
    </source>
</evidence>
<organism evidence="2 3">
    <name type="scientific">Sulfuricurvum kujiense (strain ATCC BAA-921 / DSM 16994 / JCM 11577 / YK-1)</name>
    <dbReference type="NCBI Taxonomy" id="709032"/>
    <lineage>
        <taxon>Bacteria</taxon>
        <taxon>Pseudomonadati</taxon>
        <taxon>Campylobacterota</taxon>
        <taxon>Epsilonproteobacteria</taxon>
        <taxon>Campylobacterales</taxon>
        <taxon>Sulfurimonadaceae</taxon>
        <taxon>Sulfuricurvum</taxon>
    </lineage>
</organism>
<dbReference type="STRING" id="709032.Sulku_0899"/>
<dbReference type="Proteomes" id="UP000008721">
    <property type="component" value="Chromosome"/>
</dbReference>
<keyword evidence="3" id="KW-1185">Reference proteome</keyword>
<dbReference type="EMBL" id="CP002355">
    <property type="protein sequence ID" value="ADR33565.1"/>
    <property type="molecule type" value="Genomic_DNA"/>
</dbReference>
<sequence>MDLNAIGIGAIIGATVVAGTNLYIFIHNGKKAEIKERIEKLYSPLYEYYLENMRYGSEEPYNNFLALKKIYIKNSIYASDILKELFDEVLDKESEFMELPENERAIKMDEILFRDDKDQENAFKNMMTRIGGWIDREHDELQIYYAKGLIGRFFWRLEINNNSSYARGALPAGRSFS</sequence>
<reference evidence="2 3" key="1">
    <citation type="journal article" date="2012" name="Stand. Genomic Sci.">
        <title>Complete genome sequence of the sulfur compounds oxidizing chemolithoautotroph Sulfuricurvum kujiense type strain (YK-1(T)).</title>
        <authorList>
            <person name="Han C."/>
            <person name="Kotsyurbenko O."/>
            <person name="Chertkov O."/>
            <person name="Held B."/>
            <person name="Lapidus A."/>
            <person name="Nolan M."/>
            <person name="Lucas S."/>
            <person name="Hammon N."/>
            <person name="Deshpande S."/>
            <person name="Cheng J.F."/>
            <person name="Tapia R."/>
            <person name="Goodwin L.A."/>
            <person name="Pitluck S."/>
            <person name="Liolios K."/>
            <person name="Pagani I."/>
            <person name="Ivanova N."/>
            <person name="Mavromatis K."/>
            <person name="Mikhailova N."/>
            <person name="Pati A."/>
            <person name="Chen A."/>
            <person name="Palaniappan K."/>
            <person name="Land M."/>
            <person name="Hauser L."/>
            <person name="Chang Y.J."/>
            <person name="Jeffries C.D."/>
            <person name="Brambilla E.M."/>
            <person name="Rohde M."/>
            <person name="Spring S."/>
            <person name="Sikorski J."/>
            <person name="Goker M."/>
            <person name="Woyke T."/>
            <person name="Bristow J."/>
            <person name="Eisen J.A."/>
            <person name="Markowitz V."/>
            <person name="Hugenholtz P."/>
            <person name="Kyrpides N.C."/>
            <person name="Klenk H.P."/>
            <person name="Detter J.C."/>
        </authorList>
    </citation>
    <scope>NUCLEOTIDE SEQUENCE [LARGE SCALE GENOMIC DNA]</scope>
    <source>
        <strain evidence="3">ATCC BAA-921 / DSM 16994 / JCM 11577 / YK-1</strain>
    </source>
</reference>
<name>E4U2B5_SULKY</name>
<evidence type="ECO:0000313" key="3">
    <source>
        <dbReference type="Proteomes" id="UP000008721"/>
    </source>
</evidence>
<protein>
    <submittedName>
        <fullName evidence="2">Uncharacterized protein</fullName>
    </submittedName>
</protein>
<dbReference type="KEGG" id="sku:Sulku_0899"/>
<dbReference type="RefSeq" id="WP_013459762.1">
    <property type="nucleotide sequence ID" value="NC_014762.1"/>
</dbReference>
<proteinExistence type="predicted"/>
<dbReference type="HOGENOM" id="CLU_1517173_0_0_7"/>
<dbReference type="AlphaFoldDB" id="E4U2B5"/>
<gene>
    <name evidence="2" type="ordered locus">Sulku_0899</name>
</gene>
<evidence type="ECO:0000256" key="1">
    <source>
        <dbReference type="SAM" id="Phobius"/>
    </source>
</evidence>
<keyword evidence="1" id="KW-0472">Membrane</keyword>